<sequence>MEQKGTGGIPWDYMGYRPFLLIIVSYLMFYPLVLSRTSIFIE</sequence>
<dbReference type="Proteomes" id="UP000004459">
    <property type="component" value="Unassembled WGS sequence"/>
</dbReference>
<reference evidence="2 3" key="1">
    <citation type="submission" date="2011-08" db="EMBL/GenBank/DDBJ databases">
        <authorList>
            <person name="Weinstock G."/>
            <person name="Sodergren E."/>
            <person name="Clifton S."/>
            <person name="Fulton L."/>
            <person name="Fulton B."/>
            <person name="Courtney L."/>
            <person name="Fronick C."/>
            <person name="Harrison M."/>
            <person name="Strong C."/>
            <person name="Farmer C."/>
            <person name="Delahaunty K."/>
            <person name="Markovic C."/>
            <person name="Hall O."/>
            <person name="Minx P."/>
            <person name="Tomlinson C."/>
            <person name="Mitreva M."/>
            <person name="Hou S."/>
            <person name="Chen J."/>
            <person name="Wollam A."/>
            <person name="Pepin K.H."/>
            <person name="Johnson M."/>
            <person name="Bhonagiri V."/>
            <person name="Zhang X."/>
            <person name="Suruliraj S."/>
            <person name="Warren W."/>
            <person name="Chinwalla A."/>
            <person name="Mardis E.R."/>
            <person name="Wilson R.K."/>
        </authorList>
    </citation>
    <scope>NUCLEOTIDE SEQUENCE [LARGE SCALE GENOMIC DNA]</scope>
    <source>
        <strain evidence="2 3">ATCC 29863</strain>
    </source>
</reference>
<feature type="transmembrane region" description="Helical" evidence="1">
    <location>
        <begin position="15"/>
        <end position="34"/>
    </location>
</feature>
<evidence type="ECO:0000256" key="1">
    <source>
        <dbReference type="SAM" id="Phobius"/>
    </source>
</evidence>
<keyword evidence="1" id="KW-0472">Membrane</keyword>
<dbReference type="HOGENOM" id="CLU_3251891_0_0_9"/>
<evidence type="ECO:0000313" key="3">
    <source>
        <dbReference type="Proteomes" id="UP000004459"/>
    </source>
</evidence>
<gene>
    <name evidence="2" type="ORF">HMPREF0372_01508</name>
</gene>
<proteinExistence type="predicted"/>
<name>G9YPR9_FLAPL</name>
<dbReference type="EMBL" id="AGCK01000111">
    <property type="protein sequence ID" value="EHM52390.1"/>
    <property type="molecule type" value="Genomic_DNA"/>
</dbReference>
<keyword evidence="1" id="KW-1133">Transmembrane helix</keyword>
<protein>
    <submittedName>
        <fullName evidence="2">Uncharacterized protein</fullName>
    </submittedName>
</protein>
<keyword evidence="1" id="KW-0812">Transmembrane</keyword>
<comment type="caution">
    <text evidence="2">The sequence shown here is derived from an EMBL/GenBank/DDBJ whole genome shotgun (WGS) entry which is preliminary data.</text>
</comment>
<organism evidence="2 3">
    <name type="scientific">Flavonifractor plautii ATCC 29863</name>
    <dbReference type="NCBI Taxonomy" id="411475"/>
    <lineage>
        <taxon>Bacteria</taxon>
        <taxon>Bacillati</taxon>
        <taxon>Bacillota</taxon>
        <taxon>Clostridia</taxon>
        <taxon>Eubacteriales</taxon>
        <taxon>Oscillospiraceae</taxon>
        <taxon>Flavonifractor</taxon>
    </lineage>
</organism>
<evidence type="ECO:0000313" key="2">
    <source>
        <dbReference type="EMBL" id="EHM52390.1"/>
    </source>
</evidence>
<dbReference type="AlphaFoldDB" id="G9YPR9"/>
<accession>G9YPR9</accession>